<accession>A0A852T0M6</accession>
<sequence>MFKWGSLSSNGNFQPNSDSKESDLVLLHLKHAITTFSQQ</sequence>
<evidence type="ECO:0000313" key="2">
    <source>
        <dbReference type="Proteomes" id="UP000589620"/>
    </source>
</evidence>
<keyword evidence="2" id="KW-1185">Reference proteome</keyword>
<dbReference type="Proteomes" id="UP000589620">
    <property type="component" value="Unassembled WGS sequence"/>
</dbReference>
<dbReference type="EMBL" id="JACCBJ010000001">
    <property type="protein sequence ID" value="NYD74200.1"/>
    <property type="molecule type" value="Genomic_DNA"/>
</dbReference>
<comment type="caution">
    <text evidence="1">The sequence shown here is derived from an EMBL/GenBank/DDBJ whole genome shotgun (WGS) entry which is preliminary data.</text>
</comment>
<evidence type="ECO:0000313" key="1">
    <source>
        <dbReference type="EMBL" id="NYD74200.1"/>
    </source>
</evidence>
<reference evidence="1 2" key="1">
    <citation type="submission" date="2020-07" db="EMBL/GenBank/DDBJ databases">
        <title>Sequencing the genomes of 1000 actinobacteria strains.</title>
        <authorList>
            <person name="Klenk H.-P."/>
        </authorList>
    </citation>
    <scope>NUCLEOTIDE SEQUENCE [LARGE SCALE GENOMIC DNA]</scope>
    <source>
        <strain evidence="1 2">DSM 23871</strain>
    </source>
</reference>
<name>A0A852T0M6_9MICO</name>
<organism evidence="1 2">
    <name type="scientific">Leifsonia soli</name>
    <dbReference type="NCBI Taxonomy" id="582665"/>
    <lineage>
        <taxon>Bacteria</taxon>
        <taxon>Bacillati</taxon>
        <taxon>Actinomycetota</taxon>
        <taxon>Actinomycetes</taxon>
        <taxon>Micrococcales</taxon>
        <taxon>Microbacteriaceae</taxon>
        <taxon>Leifsonia</taxon>
    </lineage>
</organism>
<gene>
    <name evidence="1" type="ORF">BJ963_001719</name>
</gene>
<dbReference type="AlphaFoldDB" id="A0A852T0M6"/>
<proteinExistence type="predicted"/>
<protein>
    <submittedName>
        <fullName evidence="1">Uncharacterized protein</fullName>
    </submittedName>
</protein>